<feature type="region of interest" description="Disordered" evidence="1">
    <location>
        <begin position="1"/>
        <end position="126"/>
    </location>
</feature>
<dbReference type="GO" id="GO:0005789">
    <property type="term" value="C:endoplasmic reticulum membrane"/>
    <property type="evidence" value="ECO:0007669"/>
    <property type="project" value="InterPro"/>
</dbReference>
<dbReference type="Proteomes" id="UP000092666">
    <property type="component" value="Unassembled WGS sequence"/>
</dbReference>
<feature type="transmembrane region" description="Helical" evidence="2">
    <location>
        <begin position="260"/>
        <end position="285"/>
    </location>
</feature>
<accession>A0A1B9GWX2</accession>
<reference evidence="4" key="2">
    <citation type="submission" date="2013-12" db="EMBL/GenBank/DDBJ databases">
        <title>Evolution of pathogenesis and genome organization in the Tremellales.</title>
        <authorList>
            <person name="Cuomo C."/>
            <person name="Litvintseva A."/>
            <person name="Heitman J."/>
            <person name="Chen Y."/>
            <person name="Sun S."/>
            <person name="Springer D."/>
            <person name="Dromer F."/>
            <person name="Young S."/>
            <person name="Zeng Q."/>
            <person name="Chapman S."/>
            <person name="Gujja S."/>
            <person name="Saif S."/>
            <person name="Birren B."/>
        </authorList>
    </citation>
    <scope>NUCLEOTIDE SEQUENCE [LARGE SCALE GENOMIC DNA]</scope>
    <source>
        <strain evidence="4">BCC8398</strain>
    </source>
</reference>
<evidence type="ECO:0000256" key="2">
    <source>
        <dbReference type="SAM" id="Phobius"/>
    </source>
</evidence>
<organism evidence="3 4">
    <name type="scientific">Kwoniella heveanensis BCC8398</name>
    <dbReference type="NCBI Taxonomy" id="1296120"/>
    <lineage>
        <taxon>Eukaryota</taxon>
        <taxon>Fungi</taxon>
        <taxon>Dikarya</taxon>
        <taxon>Basidiomycota</taxon>
        <taxon>Agaricomycotina</taxon>
        <taxon>Tremellomycetes</taxon>
        <taxon>Tremellales</taxon>
        <taxon>Cryptococcaceae</taxon>
        <taxon>Kwoniella</taxon>
    </lineage>
</organism>
<dbReference type="PANTHER" id="PTHR28147">
    <property type="entry name" value="N-GLYCOSYLATION PROTEIN EOS1"/>
    <property type="match status" value="1"/>
</dbReference>
<feature type="compositionally biased region" description="Low complexity" evidence="1">
    <location>
        <begin position="94"/>
        <end position="110"/>
    </location>
</feature>
<feature type="compositionally biased region" description="Basic and acidic residues" evidence="1">
    <location>
        <begin position="82"/>
        <end position="92"/>
    </location>
</feature>
<dbReference type="OrthoDB" id="2139606at2759"/>
<evidence type="ECO:0000313" key="3">
    <source>
        <dbReference type="EMBL" id="OCF35520.1"/>
    </source>
</evidence>
<protein>
    <submittedName>
        <fullName evidence="3">Uncharacterized protein</fullName>
    </submittedName>
</protein>
<reference evidence="3 4" key="1">
    <citation type="submission" date="2013-07" db="EMBL/GenBank/DDBJ databases">
        <title>The Genome Sequence of Cryptococcus heveanensis BCC8398.</title>
        <authorList>
            <consortium name="The Broad Institute Genome Sequencing Platform"/>
            <person name="Cuomo C."/>
            <person name="Litvintseva A."/>
            <person name="Chen Y."/>
            <person name="Heitman J."/>
            <person name="Sun S."/>
            <person name="Springer D."/>
            <person name="Dromer F."/>
            <person name="Young S.K."/>
            <person name="Zeng Q."/>
            <person name="Gargeya S."/>
            <person name="Fitzgerald M."/>
            <person name="Abouelleil A."/>
            <person name="Alvarado L."/>
            <person name="Berlin A.M."/>
            <person name="Chapman S.B."/>
            <person name="Dewar J."/>
            <person name="Goldberg J."/>
            <person name="Griggs A."/>
            <person name="Gujja S."/>
            <person name="Hansen M."/>
            <person name="Howarth C."/>
            <person name="Imamovic A."/>
            <person name="Larimer J."/>
            <person name="McCowan C."/>
            <person name="Murphy C."/>
            <person name="Pearson M."/>
            <person name="Priest M."/>
            <person name="Roberts A."/>
            <person name="Saif S."/>
            <person name="Shea T."/>
            <person name="Sykes S."/>
            <person name="Wortman J."/>
            <person name="Nusbaum C."/>
            <person name="Birren B."/>
        </authorList>
    </citation>
    <scope>NUCLEOTIDE SEQUENCE [LARGE SCALE GENOMIC DNA]</scope>
    <source>
        <strain evidence="3 4">BCC8398</strain>
    </source>
</reference>
<feature type="compositionally biased region" description="Basic residues" evidence="1">
    <location>
        <begin position="66"/>
        <end position="78"/>
    </location>
</feature>
<dbReference type="GO" id="GO:0034599">
    <property type="term" value="P:cellular response to oxidative stress"/>
    <property type="evidence" value="ECO:0007669"/>
    <property type="project" value="InterPro"/>
</dbReference>
<feature type="transmembrane region" description="Helical" evidence="2">
    <location>
        <begin position="217"/>
        <end position="239"/>
    </location>
</feature>
<evidence type="ECO:0000256" key="1">
    <source>
        <dbReference type="SAM" id="MobiDB-lite"/>
    </source>
</evidence>
<name>A0A1B9GWX2_9TREE</name>
<sequence length="421" mass="46130">MSPINARTPLSSSSDEDGFRPFPPLASHRSFTGLASGFGGMSSEDADDDYESTDSPSSGSITFSPKRTRGSGSLRHRFPFQTDKDGPRDRPRFSPVSSGSGLGLSLGPSSTMSNSPAPVSPKSLAPDEVDENQPLFIRVGIKMERWFQHSSLLPLRLLAIVPSLWGIAVLSRALVTGGVWFDVWPWGVDLSREALERVVAGGGWNEGTWRGVRRGDVLLSIAWAICTAHFCFCLTTGLTHRWRSYYSLPSTLTRLLSLQCLCWPATYLTLWFLGAERILLCWVVIGVTTGWSRTVQMWVTSNVVVPVDYRNRSSASNAYDDGASHDLNEDYDSQAGTPSGFGAGAGAGAGAGDLTPNLRTIHMKGPPEVPEGLGFWETFKWGRKWDWDNVAREVGWKVGALLLITNAWLFWGIEEGKVLRL</sequence>
<feature type="transmembrane region" description="Helical" evidence="2">
    <location>
        <begin position="394"/>
        <end position="413"/>
    </location>
</feature>
<keyword evidence="4" id="KW-1185">Reference proteome</keyword>
<proteinExistence type="predicted"/>
<evidence type="ECO:0000313" key="4">
    <source>
        <dbReference type="Proteomes" id="UP000092666"/>
    </source>
</evidence>
<keyword evidence="2" id="KW-0812">Transmembrane</keyword>
<gene>
    <name evidence="3" type="ORF">I316_02572</name>
</gene>
<dbReference type="EMBL" id="KI669498">
    <property type="protein sequence ID" value="OCF35520.1"/>
    <property type="molecule type" value="Genomic_DNA"/>
</dbReference>
<keyword evidence="2" id="KW-0472">Membrane</keyword>
<dbReference type="Pfam" id="PF12326">
    <property type="entry name" value="EOS1"/>
    <property type="match status" value="1"/>
</dbReference>
<dbReference type="PANTHER" id="PTHR28147:SF1">
    <property type="entry name" value="N-GLYCOSYLATION PROTEIN EOS1"/>
    <property type="match status" value="1"/>
</dbReference>
<dbReference type="STRING" id="1296120.A0A1B9GWX2"/>
<dbReference type="AlphaFoldDB" id="A0A1B9GWX2"/>
<keyword evidence="2" id="KW-1133">Transmembrane helix</keyword>
<dbReference type="InterPro" id="IPR021100">
    <property type="entry name" value="N-glycosylation_EOS1"/>
</dbReference>
<feature type="compositionally biased region" description="Polar residues" evidence="1">
    <location>
        <begin position="53"/>
        <end position="65"/>
    </location>
</feature>
<dbReference type="GO" id="GO:0006487">
    <property type="term" value="P:protein N-linked glycosylation"/>
    <property type="evidence" value="ECO:0007669"/>
    <property type="project" value="TreeGrafter"/>
</dbReference>